<dbReference type="eggNOG" id="COG2931">
    <property type="taxonomic scope" value="Bacteria"/>
</dbReference>
<keyword evidence="2" id="KW-0964">Secreted</keyword>
<dbReference type="PROSITE" id="PS00330">
    <property type="entry name" value="HEMOLYSIN_CALCIUM"/>
    <property type="match status" value="2"/>
</dbReference>
<name>F4QNV6_9CAUL</name>
<proteinExistence type="predicted"/>
<dbReference type="PRINTS" id="PR00313">
    <property type="entry name" value="CABNDNGRPT"/>
</dbReference>
<dbReference type="InterPro" id="IPR018511">
    <property type="entry name" value="Hemolysin-typ_Ca-bd_CS"/>
</dbReference>
<dbReference type="OrthoDB" id="9342475at2"/>
<dbReference type="Proteomes" id="UP000006512">
    <property type="component" value="Unassembled WGS sequence"/>
</dbReference>
<evidence type="ECO:0000256" key="1">
    <source>
        <dbReference type="ARBA" id="ARBA00004613"/>
    </source>
</evidence>
<dbReference type="HOGENOM" id="CLU_603632_0_0_5"/>
<evidence type="ECO:0000313" key="4">
    <source>
        <dbReference type="Proteomes" id="UP000006512"/>
    </source>
</evidence>
<evidence type="ECO:0000313" key="3">
    <source>
        <dbReference type="EMBL" id="EGF91014.1"/>
    </source>
</evidence>
<comment type="subcellular location">
    <subcellularLocation>
        <location evidence="1">Secreted</location>
    </subcellularLocation>
</comment>
<dbReference type="AlphaFoldDB" id="F4QNV6"/>
<dbReference type="InterPro" id="IPR050557">
    <property type="entry name" value="RTX_toxin/Mannuronan_C5-epim"/>
</dbReference>
<dbReference type="EMBL" id="GL883078">
    <property type="protein sequence ID" value="EGF91014.1"/>
    <property type="molecule type" value="Genomic_DNA"/>
</dbReference>
<organism evidence="3 4">
    <name type="scientific">Asticcacaulis biprosthecium C19</name>
    <dbReference type="NCBI Taxonomy" id="715226"/>
    <lineage>
        <taxon>Bacteria</taxon>
        <taxon>Pseudomonadati</taxon>
        <taxon>Pseudomonadota</taxon>
        <taxon>Alphaproteobacteria</taxon>
        <taxon>Caulobacterales</taxon>
        <taxon>Caulobacteraceae</taxon>
        <taxon>Asticcacaulis</taxon>
    </lineage>
</organism>
<dbReference type="PANTHER" id="PTHR38340:SF1">
    <property type="entry name" value="S-LAYER PROTEIN"/>
    <property type="match status" value="1"/>
</dbReference>
<reference evidence="4" key="1">
    <citation type="submission" date="2011-03" db="EMBL/GenBank/DDBJ databases">
        <title>Draft genome sequence of Brevundimonas diminuta.</title>
        <authorList>
            <person name="Brown P.J.B."/>
            <person name="Buechlein A."/>
            <person name="Hemmerich C."/>
            <person name="Brun Y.V."/>
        </authorList>
    </citation>
    <scope>NUCLEOTIDE SEQUENCE [LARGE SCALE GENOMIC DNA]</scope>
    <source>
        <strain evidence="4">C19</strain>
    </source>
</reference>
<evidence type="ECO:0000256" key="2">
    <source>
        <dbReference type="ARBA" id="ARBA00022525"/>
    </source>
</evidence>
<dbReference type="Gene3D" id="2.150.10.10">
    <property type="entry name" value="Serralysin-like metalloprotease, C-terminal"/>
    <property type="match status" value="3"/>
</dbReference>
<dbReference type="PANTHER" id="PTHR38340">
    <property type="entry name" value="S-LAYER PROTEIN"/>
    <property type="match status" value="1"/>
</dbReference>
<keyword evidence="4" id="KW-1185">Reference proteome</keyword>
<dbReference type="InterPro" id="IPR001343">
    <property type="entry name" value="Hemolysn_Ca-bd"/>
</dbReference>
<sequence>MAYFNGNGQSNLYNGGVADDVLYGNNGNDTLNGGDGNDYIDGGNNNDVLAGGNGHDTLLGGGGSDVLNAGAGNDLVDGGAGVDTVSYAGAVNGMWIELNQGATAGFSRDGNLSGAMGTDSLRNLENVVGSDFSDIIKGNSGNNLIQGGNGYDTLYASRGIDTLDGGVGGGSANFSDISGLAATVNLTTGAYSLNAGNYGTLISIDDATGTALNDSFTGNSGRNVLDGAAGNDTIAGGGGHDDVWGGAGADRLIADGGNDRLTGNYSFAGYGDNATDTFVIRTNAGAVTISDFKLGIDKLDVSDFGLTTGSTWVGSAVQVDTNTVLTLTQGANTVTVTLQGVVNGHLLQVSDMIGGTSALIAPPPQPAFSNGGNGLLDIFVVDPQLGDQTFLHFENGLDKIDISLLQGGGWGGHLANVPGTTDAQLVFSGPQGEHFTITLPGMPYYQIDASDYIL</sequence>
<dbReference type="GO" id="GO:0005576">
    <property type="term" value="C:extracellular region"/>
    <property type="evidence" value="ECO:0007669"/>
    <property type="project" value="UniProtKB-SubCell"/>
</dbReference>
<dbReference type="SUPFAM" id="SSF51120">
    <property type="entry name" value="beta-Roll"/>
    <property type="match status" value="3"/>
</dbReference>
<dbReference type="RefSeq" id="WP_006273200.1">
    <property type="nucleotide sequence ID" value="NZ_GL883078.1"/>
</dbReference>
<gene>
    <name evidence="3" type="ORF">ABI_24270</name>
</gene>
<dbReference type="STRING" id="715226.ABI_24270"/>
<dbReference type="Pfam" id="PF00353">
    <property type="entry name" value="HemolysinCabind"/>
    <property type="match status" value="4"/>
</dbReference>
<dbReference type="InterPro" id="IPR011049">
    <property type="entry name" value="Serralysin-like_metalloprot_C"/>
</dbReference>
<dbReference type="GO" id="GO:0005509">
    <property type="term" value="F:calcium ion binding"/>
    <property type="evidence" value="ECO:0007669"/>
    <property type="project" value="InterPro"/>
</dbReference>
<protein>
    <submittedName>
        <fullName evidence="3">Hemolysin-type calcium-binding repeat 2 copies family protein</fullName>
    </submittedName>
</protein>
<accession>F4QNV6</accession>